<comment type="caution">
    <text evidence="6">The sequence shown here is derived from an EMBL/GenBank/DDBJ whole genome shotgun (WGS) entry which is preliminary data.</text>
</comment>
<dbReference type="GO" id="GO:0009055">
    <property type="term" value="F:electron transfer activity"/>
    <property type="evidence" value="ECO:0007669"/>
    <property type="project" value="InterPro"/>
</dbReference>
<evidence type="ECO:0000256" key="3">
    <source>
        <dbReference type="ARBA" id="ARBA00023004"/>
    </source>
</evidence>
<evidence type="ECO:0000256" key="4">
    <source>
        <dbReference type="PROSITE-ProRule" id="PRU00433"/>
    </source>
</evidence>
<sequence length="153" mass="16622">MNQQRKENTYAASALSKNGSTARMLPEGAVARGDLARDEIAANPPPVTAELLERGRERYAINCVPCHGAAGDGDGMIVRRGFPPPPSYHTQRLRAVPARYIYDVITDGYGVMYSYAARVQPADRWAIAAYIRALQLSRHATLAEAPDAAGRLP</sequence>
<keyword evidence="2 4" id="KW-0479">Metal-binding</keyword>
<dbReference type="PANTHER" id="PTHR40394:SF2">
    <property type="entry name" value="QUINOL:CYTOCHROME C OXIDOREDUCTASE MEMBRANE PROTEIN"/>
    <property type="match status" value="1"/>
</dbReference>
<dbReference type="Proteomes" id="UP000677537">
    <property type="component" value="Unassembled WGS sequence"/>
</dbReference>
<evidence type="ECO:0000313" key="6">
    <source>
        <dbReference type="EMBL" id="MBP0491410.1"/>
    </source>
</evidence>
<dbReference type="Gene3D" id="1.10.760.10">
    <property type="entry name" value="Cytochrome c-like domain"/>
    <property type="match status" value="1"/>
</dbReference>
<protein>
    <submittedName>
        <fullName evidence="6">Cytochrome c</fullName>
    </submittedName>
</protein>
<evidence type="ECO:0000256" key="2">
    <source>
        <dbReference type="ARBA" id="ARBA00022723"/>
    </source>
</evidence>
<evidence type="ECO:0000259" key="5">
    <source>
        <dbReference type="PROSITE" id="PS51007"/>
    </source>
</evidence>
<dbReference type="PANTHER" id="PTHR40394">
    <property type="entry name" value="LIPOPROTEIN-RELATED"/>
    <property type="match status" value="1"/>
</dbReference>
<keyword evidence="1 4" id="KW-0349">Heme</keyword>
<evidence type="ECO:0000313" key="7">
    <source>
        <dbReference type="Proteomes" id="UP000677537"/>
    </source>
</evidence>
<dbReference type="GO" id="GO:0020037">
    <property type="term" value="F:heme binding"/>
    <property type="evidence" value="ECO:0007669"/>
    <property type="project" value="InterPro"/>
</dbReference>
<accession>A0A940S3X4</accession>
<dbReference type="AlphaFoldDB" id="A0A940S3X4"/>
<dbReference type="SUPFAM" id="SSF46626">
    <property type="entry name" value="Cytochrome c"/>
    <property type="match status" value="1"/>
</dbReference>
<organism evidence="6 7">
    <name type="scientific">Roseomonas indoligenes</name>
    <dbReference type="NCBI Taxonomy" id="2820811"/>
    <lineage>
        <taxon>Bacteria</taxon>
        <taxon>Pseudomonadati</taxon>
        <taxon>Pseudomonadota</taxon>
        <taxon>Alphaproteobacteria</taxon>
        <taxon>Acetobacterales</taxon>
        <taxon>Roseomonadaceae</taxon>
        <taxon>Roseomonas</taxon>
    </lineage>
</organism>
<name>A0A940S3X4_9PROT</name>
<evidence type="ECO:0000256" key="1">
    <source>
        <dbReference type="ARBA" id="ARBA00022617"/>
    </source>
</evidence>
<keyword evidence="3 4" id="KW-0408">Iron</keyword>
<dbReference type="InterPro" id="IPR036909">
    <property type="entry name" value="Cyt_c-like_dom_sf"/>
</dbReference>
<keyword evidence="7" id="KW-1185">Reference proteome</keyword>
<gene>
    <name evidence="6" type="ORF">J5Y10_01310</name>
</gene>
<reference evidence="6" key="1">
    <citation type="submission" date="2021-03" db="EMBL/GenBank/DDBJ databases">
        <authorList>
            <person name="So Y."/>
        </authorList>
    </citation>
    <scope>NUCLEOTIDE SEQUENCE</scope>
    <source>
        <strain evidence="6">SG15</strain>
    </source>
</reference>
<dbReference type="GO" id="GO:0046872">
    <property type="term" value="F:metal ion binding"/>
    <property type="evidence" value="ECO:0007669"/>
    <property type="project" value="UniProtKB-KW"/>
</dbReference>
<proteinExistence type="predicted"/>
<dbReference type="EMBL" id="JAGIZA010000001">
    <property type="protein sequence ID" value="MBP0491410.1"/>
    <property type="molecule type" value="Genomic_DNA"/>
</dbReference>
<dbReference type="Pfam" id="PF13442">
    <property type="entry name" value="Cytochrome_CBB3"/>
    <property type="match status" value="1"/>
</dbReference>
<feature type="domain" description="Cytochrome c" evidence="5">
    <location>
        <begin position="50"/>
        <end position="135"/>
    </location>
</feature>
<dbReference type="InterPro" id="IPR009056">
    <property type="entry name" value="Cyt_c-like_dom"/>
</dbReference>
<dbReference type="PROSITE" id="PS51007">
    <property type="entry name" value="CYTC"/>
    <property type="match status" value="1"/>
</dbReference>